<dbReference type="InterPro" id="IPR001781">
    <property type="entry name" value="Znf_LIM"/>
</dbReference>
<feature type="compositionally biased region" description="Basic and acidic residues" evidence="4">
    <location>
        <begin position="328"/>
        <end position="338"/>
    </location>
</feature>
<dbReference type="PROSITE" id="PS50023">
    <property type="entry name" value="LIM_DOMAIN_2"/>
    <property type="match status" value="1"/>
</dbReference>
<dbReference type="EMBL" id="LNZH02000216">
    <property type="protein sequence ID" value="OCB84321.1"/>
    <property type="molecule type" value="Genomic_DNA"/>
</dbReference>
<evidence type="ECO:0000313" key="7">
    <source>
        <dbReference type="Proteomes" id="UP000757232"/>
    </source>
</evidence>
<dbReference type="PANTHER" id="PTHR24216:SF8">
    <property type="entry name" value="PAXILLIN, ISOFORM F"/>
    <property type="match status" value="1"/>
</dbReference>
<feature type="compositionally biased region" description="Low complexity" evidence="4">
    <location>
        <begin position="74"/>
        <end position="85"/>
    </location>
</feature>
<dbReference type="GO" id="GO:0046872">
    <property type="term" value="F:metal ion binding"/>
    <property type="evidence" value="ECO:0007669"/>
    <property type="project" value="UniProtKB-KW"/>
</dbReference>
<protein>
    <recommendedName>
        <fullName evidence="5">LIM zinc-binding domain-containing protein</fullName>
    </recommendedName>
</protein>
<feature type="compositionally biased region" description="Low complexity" evidence="4">
    <location>
        <begin position="386"/>
        <end position="403"/>
    </location>
</feature>
<evidence type="ECO:0000259" key="5">
    <source>
        <dbReference type="PROSITE" id="PS50023"/>
    </source>
</evidence>
<feature type="region of interest" description="Disordered" evidence="4">
    <location>
        <begin position="326"/>
        <end position="568"/>
    </location>
</feature>
<feature type="compositionally biased region" description="Basic and acidic residues" evidence="4">
    <location>
        <begin position="251"/>
        <end position="262"/>
    </location>
</feature>
<dbReference type="PROSITE" id="PS00478">
    <property type="entry name" value="LIM_DOMAIN_1"/>
    <property type="match status" value="1"/>
</dbReference>
<keyword evidence="3" id="KW-0440">LIM domain</keyword>
<dbReference type="Gene3D" id="2.10.110.10">
    <property type="entry name" value="Cysteine Rich Protein"/>
    <property type="match status" value="2"/>
</dbReference>
<keyword evidence="1 3" id="KW-0479">Metal-binding</keyword>
<dbReference type="Proteomes" id="UP000757232">
    <property type="component" value="Unassembled WGS sequence"/>
</dbReference>
<dbReference type="CDD" id="cd09397">
    <property type="entry name" value="LIM1_UF1"/>
    <property type="match status" value="1"/>
</dbReference>
<dbReference type="OrthoDB" id="1112565at2759"/>
<evidence type="ECO:0000256" key="2">
    <source>
        <dbReference type="ARBA" id="ARBA00022833"/>
    </source>
</evidence>
<dbReference type="PANTHER" id="PTHR24216">
    <property type="entry name" value="PAXILLIN-RELATED"/>
    <property type="match status" value="1"/>
</dbReference>
<feature type="compositionally biased region" description="Low complexity" evidence="4">
    <location>
        <begin position="123"/>
        <end position="133"/>
    </location>
</feature>
<feature type="domain" description="LIM zinc-binding" evidence="5">
    <location>
        <begin position="665"/>
        <end position="728"/>
    </location>
</feature>
<feature type="compositionally biased region" description="Polar residues" evidence="4">
    <location>
        <begin position="264"/>
        <end position="287"/>
    </location>
</feature>
<feature type="compositionally biased region" description="Pro residues" evidence="4">
    <location>
        <begin position="137"/>
        <end position="148"/>
    </location>
</feature>
<reference evidence="6" key="1">
    <citation type="submission" date="2016-06" db="EMBL/GenBank/DDBJ databases">
        <title>Draft Genome sequence of the fungus Inonotus baumii.</title>
        <authorList>
            <person name="Zhu H."/>
            <person name="Lin W."/>
        </authorList>
    </citation>
    <scope>NUCLEOTIDE SEQUENCE</scope>
    <source>
        <strain evidence="6">821</strain>
    </source>
</reference>
<proteinExistence type="predicted"/>
<gene>
    <name evidence="6" type="ORF">A7U60_g9001</name>
</gene>
<feature type="region of interest" description="Disordered" evidence="4">
    <location>
        <begin position="580"/>
        <end position="626"/>
    </location>
</feature>
<name>A0A9Q5HQY8_SANBA</name>
<feature type="compositionally biased region" description="Polar residues" evidence="4">
    <location>
        <begin position="184"/>
        <end position="204"/>
    </location>
</feature>
<evidence type="ECO:0000313" key="6">
    <source>
        <dbReference type="EMBL" id="OCB84321.1"/>
    </source>
</evidence>
<feature type="compositionally biased region" description="Polar residues" evidence="4">
    <location>
        <begin position="97"/>
        <end position="107"/>
    </location>
</feature>
<feature type="compositionally biased region" description="Polar residues" evidence="4">
    <location>
        <begin position="442"/>
        <end position="462"/>
    </location>
</feature>
<evidence type="ECO:0000256" key="1">
    <source>
        <dbReference type="ARBA" id="ARBA00022723"/>
    </source>
</evidence>
<comment type="caution">
    <text evidence="6">The sequence shown here is derived from an EMBL/GenBank/DDBJ whole genome shotgun (WGS) entry which is preliminary data.</text>
</comment>
<dbReference type="SUPFAM" id="SSF57716">
    <property type="entry name" value="Glucocorticoid receptor-like (DNA-binding domain)"/>
    <property type="match status" value="2"/>
</dbReference>
<keyword evidence="7" id="KW-1185">Reference proteome</keyword>
<evidence type="ECO:0000256" key="4">
    <source>
        <dbReference type="SAM" id="MobiDB-lite"/>
    </source>
</evidence>
<feature type="compositionally biased region" description="Basic and acidic residues" evidence="4">
    <location>
        <begin position="466"/>
        <end position="476"/>
    </location>
</feature>
<dbReference type="SMART" id="SM00132">
    <property type="entry name" value="LIM"/>
    <property type="match status" value="1"/>
</dbReference>
<keyword evidence="2 3" id="KW-0862">Zinc</keyword>
<dbReference type="GO" id="GO:0030695">
    <property type="term" value="F:GTPase regulator activity"/>
    <property type="evidence" value="ECO:0007669"/>
    <property type="project" value="UniProtKB-ARBA"/>
</dbReference>
<feature type="region of interest" description="Disordered" evidence="4">
    <location>
        <begin position="33"/>
        <end position="303"/>
    </location>
</feature>
<feature type="compositionally biased region" description="Low complexity" evidence="4">
    <location>
        <begin position="507"/>
        <end position="519"/>
    </location>
</feature>
<sequence>MALKLPQNPGERISQLLPTVKCSTCSQPVKLSDLGEHVCPPLPPSTPRPSALLAKIRQASQAIASPSPLSPGANNSNSSTRTSVNGETSRFFRRSKTPQPAGSNQSATPPPGPPGPISNVPARSRSSSMSRRSQIQIPPPDQMSPPLPTSVSAGGRLEAPSRAGTPQTQPLSPVGHPEPLPRSKTPNADGNNRINNRRPSVSSTRDARVRGPSGSRIDQPPQPDAGMSRSASGADIFPPQSPSVDMPPRMSMDRIGSKRPSLDTRPSQESNRGPSPLNPTSPVLQRTPQPPSGPTRRNGLPEVEVNMAGVGRRGFQAVAQAALLAASMRRDQEPDRMRTPTVGMDGKRTNVPGHLNINPDVVQPWMDGKRTNVPGHLNINPDVMQPSTSSLSPNTPLSSHSPRSPSPHSPNEFPQPGIVSSRTPSPLGTPVPGLPHALSPRSPDTVTPGSARSDSPAGSTFSARFKNKDLEIDTTKAEVAIPRHALPTSPSESDYSGTGLAYDQETESALSPTSPSASSAGKSQGREHVIFPSVSPKHSLKGLPTRSTSSSSAYSYASRTTAKSTGALDRDRVLDTLFEEHASSPSGATVPLPISPPAGTRSPKLPARSRTTPAMGGKESKEEAAAKRRPRQCTKCNKNIDDGRWIRAEGAGVLCERCWKTMYLPKCRRCNRPIEKHAVSSADGQLKGKYHRECFNCHKCHQPFPDKEFYVFDGKPFCRYHYHEANDSLCAALECGQPIEGPCAVAHTGERYHPEHLVCQFRYTASMGSIGSFSGAPGGKRRCTERLEEYWEIDGLMLCERHANMKMEMDIMAPDEDNSEKNDVLADLMSGLRDGTDMLRAPQHDHDSDIDVDDALSVRRFVSTCAEQDVQNGMFGPTLFLDTNPLFCLDLSQLPLPSITPICMSIVSRRPIAFPELASPDFQFRFHFLLTFYLVCAYSPIFGYHQRSHSRIHEAPSEGKENINIGYVNYYSDAIHISRLLTLL</sequence>
<organism evidence="6 7">
    <name type="scientific">Sanghuangporus baumii</name>
    <name type="common">Phellinus baumii</name>
    <dbReference type="NCBI Taxonomy" id="108892"/>
    <lineage>
        <taxon>Eukaryota</taxon>
        <taxon>Fungi</taxon>
        <taxon>Dikarya</taxon>
        <taxon>Basidiomycota</taxon>
        <taxon>Agaricomycotina</taxon>
        <taxon>Agaricomycetes</taxon>
        <taxon>Hymenochaetales</taxon>
        <taxon>Hymenochaetaceae</taxon>
        <taxon>Sanghuangporus</taxon>
    </lineage>
</organism>
<feature type="compositionally biased region" description="Low complexity" evidence="4">
    <location>
        <begin position="545"/>
        <end position="565"/>
    </location>
</feature>
<dbReference type="AlphaFoldDB" id="A0A9Q5HQY8"/>
<accession>A0A9Q5HQY8</accession>
<dbReference type="Pfam" id="PF00412">
    <property type="entry name" value="LIM"/>
    <property type="match status" value="1"/>
</dbReference>
<evidence type="ECO:0000256" key="3">
    <source>
        <dbReference type="PROSITE-ProRule" id="PRU00125"/>
    </source>
</evidence>